<evidence type="ECO:0000313" key="1">
    <source>
        <dbReference type="EMBL" id="KYN36198.1"/>
    </source>
</evidence>
<organism evidence="1 2">
    <name type="scientific">Trachymyrmex septentrionalis</name>
    <dbReference type="NCBI Taxonomy" id="34720"/>
    <lineage>
        <taxon>Eukaryota</taxon>
        <taxon>Metazoa</taxon>
        <taxon>Ecdysozoa</taxon>
        <taxon>Arthropoda</taxon>
        <taxon>Hexapoda</taxon>
        <taxon>Insecta</taxon>
        <taxon>Pterygota</taxon>
        <taxon>Neoptera</taxon>
        <taxon>Endopterygota</taxon>
        <taxon>Hymenoptera</taxon>
        <taxon>Apocrita</taxon>
        <taxon>Aculeata</taxon>
        <taxon>Formicoidea</taxon>
        <taxon>Formicidae</taxon>
        <taxon>Myrmicinae</taxon>
        <taxon>Trachymyrmex</taxon>
    </lineage>
</organism>
<name>A0A195F6W6_9HYME</name>
<protein>
    <submittedName>
        <fullName evidence="1">Uncharacterized protein</fullName>
    </submittedName>
</protein>
<dbReference type="Proteomes" id="UP000078541">
    <property type="component" value="Unassembled WGS sequence"/>
</dbReference>
<accession>A0A195F6W6</accession>
<sequence length="100" mass="10824">MRSGNNLLILRRARSLLRKNFSSGDYGKSEKRAAAVKSRHSSMSLPITVVTAGCSSLGCTPGPLRSQTADRQGSGLSFRVELQSCNVHDHAAKQGQHEEE</sequence>
<dbReference type="EMBL" id="KQ981744">
    <property type="protein sequence ID" value="KYN36198.1"/>
    <property type="molecule type" value="Genomic_DNA"/>
</dbReference>
<dbReference type="AlphaFoldDB" id="A0A195F6W6"/>
<gene>
    <name evidence="1" type="ORF">ALC56_09158</name>
</gene>
<proteinExistence type="predicted"/>
<evidence type="ECO:0000313" key="2">
    <source>
        <dbReference type="Proteomes" id="UP000078541"/>
    </source>
</evidence>
<keyword evidence="2" id="KW-1185">Reference proteome</keyword>
<reference evidence="1 2" key="1">
    <citation type="submission" date="2016-03" db="EMBL/GenBank/DDBJ databases">
        <title>Trachymyrmex septentrionalis WGS genome.</title>
        <authorList>
            <person name="Nygaard S."/>
            <person name="Hu H."/>
            <person name="Boomsma J."/>
            <person name="Zhang G."/>
        </authorList>
    </citation>
    <scope>NUCLEOTIDE SEQUENCE [LARGE SCALE GENOMIC DNA]</scope>
    <source>
        <strain evidence="1">Tsep2-gDNA-1</strain>
        <tissue evidence="1">Whole body</tissue>
    </source>
</reference>